<dbReference type="InterPro" id="IPR025874">
    <property type="entry name" value="DZR"/>
</dbReference>
<dbReference type="Proteomes" id="UP000223071">
    <property type="component" value="Unassembled WGS sequence"/>
</dbReference>
<dbReference type="AlphaFoldDB" id="A0A2A9HGW2"/>
<gene>
    <name evidence="4" type="ORF">A9A59_1580</name>
</gene>
<evidence type="ECO:0000256" key="1">
    <source>
        <dbReference type="SAM" id="MobiDB-lite"/>
    </source>
</evidence>
<keyword evidence="2" id="KW-1133">Transmembrane helix</keyword>
<accession>A0A2A9HGW2</accession>
<comment type="caution">
    <text evidence="4">The sequence shown here is derived from an EMBL/GenBank/DDBJ whole genome shotgun (WGS) entry which is preliminary data.</text>
</comment>
<organism evidence="4 5">
    <name type="scientific">Tepidiforma thermophila (strain KCTC 52669 / CGMCC 1.13589 / G233)</name>
    <dbReference type="NCBI Taxonomy" id="2761530"/>
    <lineage>
        <taxon>Bacteria</taxon>
        <taxon>Bacillati</taxon>
        <taxon>Chloroflexota</taxon>
        <taxon>Tepidiformia</taxon>
        <taxon>Tepidiformales</taxon>
        <taxon>Tepidiformaceae</taxon>
        <taxon>Tepidiforma</taxon>
    </lineage>
</organism>
<protein>
    <submittedName>
        <fullName evidence="4">Double zinc ribbon protein</fullName>
    </submittedName>
</protein>
<evidence type="ECO:0000256" key="2">
    <source>
        <dbReference type="SAM" id="Phobius"/>
    </source>
</evidence>
<evidence type="ECO:0000313" key="4">
    <source>
        <dbReference type="EMBL" id="PFG74361.1"/>
    </source>
</evidence>
<feature type="transmembrane region" description="Helical" evidence="2">
    <location>
        <begin position="20"/>
        <end position="43"/>
    </location>
</feature>
<feature type="transmembrane region" description="Helical" evidence="2">
    <location>
        <begin position="55"/>
        <end position="78"/>
    </location>
</feature>
<evidence type="ECO:0000259" key="3">
    <source>
        <dbReference type="Pfam" id="PF12773"/>
    </source>
</evidence>
<keyword evidence="2" id="KW-0472">Membrane</keyword>
<evidence type="ECO:0000313" key="5">
    <source>
        <dbReference type="Proteomes" id="UP000223071"/>
    </source>
</evidence>
<sequence length="235" mass="26154">MPEPELNMFDSWPGGSWEATVRYVLALLVIYLAAIWVALVFWTYRDIRQRTRDPVLQTVAVLLVLLFFLPGHWVYLIVRPRYTLAELYERSLEEEALLQELEDQKACPTCKRRVQDDFLVCPSCRTQLKEPCRQCGRPLSYAWVACPYCGLEKPPREGFGARPVRPPQPRQYSGQAAPAPRAPAPRGPAPQPARPAAPPPAPAPQPRPNRDPFGARGTAAPQPGQAPDDGPVIGG</sequence>
<feature type="compositionally biased region" description="Pro residues" evidence="1">
    <location>
        <begin position="180"/>
        <end position="207"/>
    </location>
</feature>
<dbReference type="Pfam" id="PF12773">
    <property type="entry name" value="DZR"/>
    <property type="match status" value="1"/>
</dbReference>
<proteinExistence type="predicted"/>
<keyword evidence="2" id="KW-0812">Transmembrane</keyword>
<keyword evidence="5" id="KW-1185">Reference proteome</keyword>
<dbReference type="EMBL" id="PDJQ01000001">
    <property type="protein sequence ID" value="PFG74361.1"/>
    <property type="molecule type" value="Genomic_DNA"/>
</dbReference>
<dbReference type="RefSeq" id="WP_098503754.1">
    <property type="nucleotide sequence ID" value="NZ_PDJQ01000001.1"/>
</dbReference>
<name>A0A2A9HGW2_TEPT2</name>
<feature type="domain" description="DZANK-type" evidence="3">
    <location>
        <begin position="107"/>
        <end position="150"/>
    </location>
</feature>
<feature type="region of interest" description="Disordered" evidence="1">
    <location>
        <begin position="159"/>
        <end position="235"/>
    </location>
</feature>
<reference evidence="4 5" key="1">
    <citation type="submission" date="2017-09" db="EMBL/GenBank/DDBJ databases">
        <title>Sequencing the genomes of two abundant thermophiles in Great Basin hot springs: Thermocrinis jamiesonii and novel Chloroflexi Thermoflexus hugenholtzii.</title>
        <authorList>
            <person name="Hedlund B."/>
        </authorList>
    </citation>
    <scope>NUCLEOTIDE SEQUENCE [LARGE SCALE GENOMIC DNA]</scope>
    <source>
        <strain evidence="4 5">G233</strain>
    </source>
</reference>